<dbReference type="Proteomes" id="UP000281372">
    <property type="component" value="Unassembled WGS sequence"/>
</dbReference>
<sequence>MAALSSEVKAFIVQALACFDTPSQVAEAVKREFNIEVSRQQVESHDPTKRCSKTLAKRWVDMFHDARERFRHQTIDIPIANRAYRLRAMGRIIEKAESMKNLSLALQVLEQAAKETGDAYVNRRVEPDKSLDDEIKRLNIQKLQRELEDPDKGLPEPKQVIIGVEDATDPDAE</sequence>
<proteinExistence type="predicted"/>
<dbReference type="Proteomes" id="UP000050564">
    <property type="component" value="Unassembled WGS sequence"/>
</dbReference>
<dbReference type="EMBL" id="LJPX01000150">
    <property type="protein sequence ID" value="KPW78574.1"/>
    <property type="molecule type" value="Genomic_DNA"/>
</dbReference>
<dbReference type="InterPro" id="IPR018738">
    <property type="entry name" value="DUF2280"/>
</dbReference>
<evidence type="ECO:0000313" key="2">
    <source>
        <dbReference type="EMBL" id="KPW78574.1"/>
    </source>
</evidence>
<dbReference type="Pfam" id="PF10045">
    <property type="entry name" value="DUF2280"/>
    <property type="match status" value="1"/>
</dbReference>
<evidence type="ECO:0000256" key="1">
    <source>
        <dbReference type="SAM" id="MobiDB-lite"/>
    </source>
</evidence>
<dbReference type="EMBL" id="RBOW01000858">
    <property type="protein sequence ID" value="RMN20770.1"/>
    <property type="molecule type" value="Genomic_DNA"/>
</dbReference>
<dbReference type="AlphaFoldDB" id="A0A0N8QZJ6"/>
<gene>
    <name evidence="2" type="ORF">ALO81_00390</name>
    <name evidence="3" type="ORF">ALQ64_02387</name>
</gene>
<feature type="region of interest" description="Disordered" evidence="1">
    <location>
        <begin position="145"/>
        <end position="173"/>
    </location>
</feature>
<dbReference type="PATRIC" id="fig|86840.3.peg.642"/>
<name>A0A0N8QZJ6_PSECA</name>
<dbReference type="RefSeq" id="WP_054999288.1">
    <property type="nucleotide sequence ID" value="NZ_FNKU01000001.1"/>
</dbReference>
<reference evidence="3 5" key="2">
    <citation type="submission" date="2018-08" db="EMBL/GenBank/DDBJ databases">
        <title>Recombination of ecologically and evolutionarily significant loci maintains genetic cohesion in the Pseudomonas syringae species complex.</title>
        <authorList>
            <person name="Dillon M."/>
            <person name="Thakur S."/>
            <person name="Almeida R.N.D."/>
            <person name="Weir B.S."/>
            <person name="Guttman D.S."/>
        </authorList>
    </citation>
    <scope>NUCLEOTIDE SEQUENCE [LARGE SCALE GENOMIC DNA]</scope>
    <source>
        <strain evidence="3 5">ICMP 2821</strain>
    </source>
</reference>
<evidence type="ECO:0000313" key="3">
    <source>
        <dbReference type="EMBL" id="RMN20770.1"/>
    </source>
</evidence>
<evidence type="ECO:0008006" key="6">
    <source>
        <dbReference type="Google" id="ProtNLM"/>
    </source>
</evidence>
<evidence type="ECO:0000313" key="5">
    <source>
        <dbReference type="Proteomes" id="UP000281372"/>
    </source>
</evidence>
<reference evidence="2 4" key="1">
    <citation type="submission" date="2015-09" db="EMBL/GenBank/DDBJ databases">
        <title>Genome announcement of multiple Pseudomonas syringae strains.</title>
        <authorList>
            <person name="Thakur S."/>
            <person name="Wang P.W."/>
            <person name="Gong Y."/>
            <person name="Weir B.S."/>
            <person name="Guttman D.S."/>
        </authorList>
    </citation>
    <scope>NUCLEOTIDE SEQUENCE [LARGE SCALE GENOMIC DNA]</scope>
    <source>
        <strain evidence="2 4">ICMP2823</strain>
    </source>
</reference>
<evidence type="ECO:0000313" key="4">
    <source>
        <dbReference type="Proteomes" id="UP000050564"/>
    </source>
</evidence>
<comment type="caution">
    <text evidence="2">The sequence shown here is derived from an EMBL/GenBank/DDBJ whole genome shotgun (WGS) entry which is preliminary data.</text>
</comment>
<protein>
    <recommendedName>
        <fullName evidence="6">Phage protein</fullName>
    </recommendedName>
</protein>
<accession>A0A0N8QZJ6</accession>
<organism evidence="2 4">
    <name type="scientific">Pseudomonas cannabina</name>
    <dbReference type="NCBI Taxonomy" id="86840"/>
    <lineage>
        <taxon>Bacteria</taxon>
        <taxon>Pseudomonadati</taxon>
        <taxon>Pseudomonadota</taxon>
        <taxon>Gammaproteobacteria</taxon>
        <taxon>Pseudomonadales</taxon>
        <taxon>Pseudomonadaceae</taxon>
        <taxon>Pseudomonas</taxon>
    </lineage>
</organism>
<feature type="compositionally biased region" description="Basic and acidic residues" evidence="1">
    <location>
        <begin position="145"/>
        <end position="155"/>
    </location>
</feature>